<evidence type="ECO:0000313" key="3">
    <source>
        <dbReference type="Proteomes" id="UP001287059"/>
    </source>
</evidence>
<organism evidence="2 3">
    <name type="scientific">Mesorhizobium album</name>
    <dbReference type="NCBI Taxonomy" id="3072314"/>
    <lineage>
        <taxon>Bacteria</taxon>
        <taxon>Pseudomonadati</taxon>
        <taxon>Pseudomonadota</taxon>
        <taxon>Alphaproteobacteria</taxon>
        <taxon>Hyphomicrobiales</taxon>
        <taxon>Phyllobacteriaceae</taxon>
        <taxon>Mesorhizobium</taxon>
    </lineage>
</organism>
<evidence type="ECO:0000259" key="1">
    <source>
        <dbReference type="Pfam" id="PF07508"/>
    </source>
</evidence>
<protein>
    <submittedName>
        <fullName evidence="2">Recombinase family protein</fullName>
    </submittedName>
</protein>
<sequence length="178" mass="20409">MSLRKVCRQLEQIGCQTRTGATHWHAFTIRGMLANAAYVGCAAFRCLRYLLSQPRLRPIRGIRSPRRGPLAAFSFLLKSGSRSHCATCDRTVFEAARAQLEENRKRKRQRAPSADWLLQGLTVCRRGGYAYYGKRAPRSRKYDPANTLRYYRRIGADGYRFSDHAVYDNPPVRGDHLD</sequence>
<dbReference type="EMBL" id="JAVIIW010000018">
    <property type="protein sequence ID" value="MDX8480123.1"/>
    <property type="molecule type" value="Genomic_DNA"/>
</dbReference>
<evidence type="ECO:0000313" key="2">
    <source>
        <dbReference type="EMBL" id="MDX8480123.1"/>
    </source>
</evidence>
<accession>A0ABU4XZT6</accession>
<reference evidence="2 3" key="1">
    <citation type="submission" date="2023-08" db="EMBL/GenBank/DDBJ databases">
        <title>Implementing the SeqCode for naming new Mesorhizobium species isolated from Vachellia karroo root nodules.</title>
        <authorList>
            <person name="Van Lill M."/>
        </authorList>
    </citation>
    <scope>NUCLEOTIDE SEQUENCE [LARGE SCALE GENOMIC DNA]</scope>
    <source>
        <strain evidence="2 3">VK24D</strain>
    </source>
</reference>
<feature type="domain" description="Recombinase" evidence="1">
    <location>
        <begin position="2"/>
        <end position="102"/>
    </location>
</feature>
<dbReference type="Proteomes" id="UP001287059">
    <property type="component" value="Unassembled WGS sequence"/>
</dbReference>
<dbReference type="InterPro" id="IPR011109">
    <property type="entry name" value="DNA_bind_recombinase_dom"/>
</dbReference>
<dbReference type="Pfam" id="PF07508">
    <property type="entry name" value="Recombinase"/>
    <property type="match status" value="1"/>
</dbReference>
<dbReference type="RefSeq" id="WP_320288416.1">
    <property type="nucleotide sequence ID" value="NZ_JAVIIW010000018.1"/>
</dbReference>
<name>A0ABU4XZT6_9HYPH</name>
<comment type="caution">
    <text evidence="2">The sequence shown here is derived from an EMBL/GenBank/DDBJ whole genome shotgun (WGS) entry which is preliminary data.</text>
</comment>
<proteinExistence type="predicted"/>
<gene>
    <name evidence="2" type="ORF">RFN28_16830</name>
</gene>
<keyword evidence="3" id="KW-1185">Reference proteome</keyword>